<evidence type="ECO:0000256" key="1">
    <source>
        <dbReference type="ARBA" id="ARBA00009748"/>
    </source>
</evidence>
<organism evidence="8">
    <name type="scientific">Panicum hallii</name>
    <dbReference type="NCBI Taxonomy" id="206008"/>
    <lineage>
        <taxon>Eukaryota</taxon>
        <taxon>Viridiplantae</taxon>
        <taxon>Streptophyta</taxon>
        <taxon>Embryophyta</taxon>
        <taxon>Tracheophyta</taxon>
        <taxon>Spermatophyta</taxon>
        <taxon>Magnoliopsida</taxon>
        <taxon>Liliopsida</taxon>
        <taxon>Poales</taxon>
        <taxon>Poaceae</taxon>
        <taxon>PACMAD clade</taxon>
        <taxon>Panicoideae</taxon>
        <taxon>Panicodae</taxon>
        <taxon>Paniceae</taxon>
        <taxon>Panicinae</taxon>
        <taxon>Panicum</taxon>
        <taxon>Panicum sect. Panicum</taxon>
    </lineage>
</organism>
<dbReference type="Gene3D" id="1.10.110.10">
    <property type="entry name" value="Plant lipid-transfer and hydrophobic proteins"/>
    <property type="match status" value="1"/>
</dbReference>
<dbReference type="CDD" id="cd00010">
    <property type="entry name" value="AAI_LTSS"/>
    <property type="match status" value="1"/>
</dbReference>
<proteinExistence type="inferred from homology"/>
<evidence type="ECO:0000313" key="8">
    <source>
        <dbReference type="EMBL" id="PAN25178.1"/>
    </source>
</evidence>
<evidence type="ECO:0000256" key="4">
    <source>
        <dbReference type="ARBA" id="ARBA00023180"/>
    </source>
</evidence>
<sequence>MQNSEDRAPMSKILTTARSNSLSLHQEDYKFRTNTGLPPFHPHEPAQTPTAAIATQRKRSMASCKLVALLFALAAVASATAVQPSEARIQGLERRQDAGGDQMLRPSTFHSTAPPPRSPGVVPLPPQPATGSAPPPPPPPLTECMTPLIGMVPCMDYLTNLTVLTPPAACCDGLKAVIRGAPICLCHGMNGGMNSLMPRPIDPLRMVVLPLTCGAMLPLETLLSCNTQHVPPIMPPMPAPATADARAASP</sequence>
<reference evidence="8" key="1">
    <citation type="submission" date="2018-04" db="EMBL/GenBank/DDBJ databases">
        <title>WGS assembly of Panicum hallii.</title>
        <authorList>
            <person name="Lovell J."/>
            <person name="Jenkins J."/>
            <person name="Lowry D."/>
            <person name="Mamidi S."/>
            <person name="Sreedasyam A."/>
            <person name="Weng X."/>
            <person name="Barry K."/>
            <person name="Bonette J."/>
            <person name="Campitelli B."/>
            <person name="Daum C."/>
            <person name="Gordon S."/>
            <person name="Gould B."/>
            <person name="Lipzen A."/>
            <person name="Macqueen A."/>
            <person name="Palacio-Mejia J."/>
            <person name="Plott C."/>
            <person name="Shakirov E."/>
            <person name="Shu S."/>
            <person name="Yoshinaga Y."/>
            <person name="Zane M."/>
            <person name="Rokhsar D."/>
            <person name="Grimwood J."/>
            <person name="Schmutz J."/>
            <person name="Juenger T."/>
        </authorList>
    </citation>
    <scope>NUCLEOTIDE SEQUENCE [LARGE SCALE GENOMIC DNA]</scope>
    <source>
        <strain evidence="8">FIL2</strain>
    </source>
</reference>
<protein>
    <recommendedName>
        <fullName evidence="7">Bifunctional inhibitor/plant lipid transfer protein/seed storage helical domain-containing protein</fullName>
    </recommendedName>
</protein>
<keyword evidence="6" id="KW-0812">Transmembrane</keyword>
<keyword evidence="6" id="KW-1133">Transmembrane helix</keyword>
<name>A0A2S3HKR0_9POAL</name>
<feature type="transmembrane region" description="Helical" evidence="6">
    <location>
        <begin position="66"/>
        <end position="85"/>
    </location>
</feature>
<dbReference type="InterPro" id="IPR036312">
    <property type="entry name" value="Bifun_inhib/LTP/seed_sf"/>
</dbReference>
<accession>A0A2S3HKR0</accession>
<evidence type="ECO:0000259" key="7">
    <source>
        <dbReference type="Pfam" id="PF14368"/>
    </source>
</evidence>
<dbReference type="InterPro" id="IPR016140">
    <property type="entry name" value="Bifunc_inhib/LTP/seed_store"/>
</dbReference>
<dbReference type="Proteomes" id="UP000243499">
    <property type="component" value="Chromosome 4"/>
</dbReference>
<dbReference type="AlphaFoldDB" id="A0A2S3HKR0"/>
<dbReference type="PANTHER" id="PTHR33044">
    <property type="entry name" value="BIFUNCTIONAL INHIBITOR/LIPID-TRANSFER PROTEIN/SEED STORAGE 2S ALBUMIN SUPERFAMILY PROTEIN-RELATED"/>
    <property type="match status" value="1"/>
</dbReference>
<feature type="region of interest" description="Disordered" evidence="5">
    <location>
        <begin position="83"/>
        <end position="141"/>
    </location>
</feature>
<keyword evidence="4" id="KW-0325">Glycoprotein</keyword>
<gene>
    <name evidence="8" type="ORF">PAHAL_4G281800</name>
</gene>
<dbReference type="Gramene" id="PAN25178">
    <property type="protein sequence ID" value="PAN25178"/>
    <property type="gene ID" value="PAHAL_4G281800"/>
</dbReference>
<feature type="compositionally biased region" description="Pro residues" evidence="5">
    <location>
        <begin position="113"/>
        <end position="141"/>
    </location>
</feature>
<keyword evidence="2" id="KW-0732">Signal</keyword>
<dbReference type="SUPFAM" id="SSF47699">
    <property type="entry name" value="Bifunctional inhibitor/lipid-transfer protein/seed storage 2S albumin"/>
    <property type="match status" value="1"/>
</dbReference>
<feature type="domain" description="Bifunctional inhibitor/plant lipid transfer protein/seed storage helical" evidence="7">
    <location>
        <begin position="136"/>
        <end position="217"/>
    </location>
</feature>
<evidence type="ECO:0000256" key="6">
    <source>
        <dbReference type="SAM" id="Phobius"/>
    </source>
</evidence>
<evidence type="ECO:0000256" key="5">
    <source>
        <dbReference type="SAM" id="MobiDB-lite"/>
    </source>
</evidence>
<keyword evidence="3" id="KW-1015">Disulfide bond</keyword>
<dbReference type="InterPro" id="IPR043325">
    <property type="entry name" value="LTSS"/>
</dbReference>
<dbReference type="EMBL" id="CM008049">
    <property type="protein sequence ID" value="PAN25178.1"/>
    <property type="molecule type" value="Genomic_DNA"/>
</dbReference>
<keyword evidence="6" id="KW-0472">Membrane</keyword>
<evidence type="ECO:0000256" key="3">
    <source>
        <dbReference type="ARBA" id="ARBA00023157"/>
    </source>
</evidence>
<evidence type="ECO:0000256" key="2">
    <source>
        <dbReference type="ARBA" id="ARBA00022729"/>
    </source>
</evidence>
<dbReference type="Pfam" id="PF14368">
    <property type="entry name" value="LTP_2"/>
    <property type="match status" value="1"/>
</dbReference>
<comment type="similarity">
    <text evidence="1">Belongs to the plant LTP family.</text>
</comment>